<dbReference type="SUPFAM" id="SSF88659">
    <property type="entry name" value="Sigma3 and sigma4 domains of RNA polymerase sigma factors"/>
    <property type="match status" value="1"/>
</dbReference>
<dbReference type="Gene3D" id="1.10.10.10">
    <property type="entry name" value="Winged helix-like DNA-binding domain superfamily/Winged helix DNA-binding domain"/>
    <property type="match status" value="1"/>
</dbReference>
<evidence type="ECO:0000259" key="2">
    <source>
        <dbReference type="Pfam" id="PF04545"/>
    </source>
</evidence>
<evidence type="ECO:0000313" key="4">
    <source>
        <dbReference type="Proteomes" id="UP001165092"/>
    </source>
</evidence>
<dbReference type="Pfam" id="PF04545">
    <property type="entry name" value="Sigma70_r4"/>
    <property type="match status" value="1"/>
</dbReference>
<sequence length="101" mass="11033">MTTLGTRITARPAHTAGTRQSGDRRVGETGPNPFSQAMTREALQSALSLFSAQERRILLLCFFGQKTQAEISAAVGVPEEDVRQIIEHTLSRLHAELVVTT</sequence>
<evidence type="ECO:0000313" key="3">
    <source>
        <dbReference type="EMBL" id="GLU50115.1"/>
    </source>
</evidence>
<accession>A0A9W6PAG5</accession>
<dbReference type="GO" id="GO:0006352">
    <property type="term" value="P:DNA-templated transcription initiation"/>
    <property type="evidence" value="ECO:0007669"/>
    <property type="project" value="InterPro"/>
</dbReference>
<dbReference type="EMBL" id="BSQG01000011">
    <property type="protein sequence ID" value="GLU50115.1"/>
    <property type="molecule type" value="Genomic_DNA"/>
</dbReference>
<comment type="caution">
    <text evidence="3">The sequence shown here is derived from an EMBL/GenBank/DDBJ whole genome shotgun (WGS) entry which is preliminary data.</text>
</comment>
<keyword evidence="4" id="KW-1185">Reference proteome</keyword>
<proteinExistence type="predicted"/>
<protein>
    <recommendedName>
        <fullName evidence="2">RNA polymerase sigma-70 region 4 domain-containing protein</fullName>
    </recommendedName>
</protein>
<dbReference type="Proteomes" id="UP001165092">
    <property type="component" value="Unassembled WGS sequence"/>
</dbReference>
<name>A0A9W6PAG5_9ACTN</name>
<dbReference type="GO" id="GO:0003700">
    <property type="term" value="F:DNA-binding transcription factor activity"/>
    <property type="evidence" value="ECO:0007669"/>
    <property type="project" value="InterPro"/>
</dbReference>
<gene>
    <name evidence="3" type="ORF">Nans01_44660</name>
</gene>
<organism evidence="3 4">
    <name type="scientific">Nocardiopsis ansamitocini</name>
    <dbReference type="NCBI Taxonomy" id="1670832"/>
    <lineage>
        <taxon>Bacteria</taxon>
        <taxon>Bacillati</taxon>
        <taxon>Actinomycetota</taxon>
        <taxon>Actinomycetes</taxon>
        <taxon>Streptosporangiales</taxon>
        <taxon>Nocardiopsidaceae</taxon>
        <taxon>Nocardiopsis</taxon>
    </lineage>
</organism>
<feature type="region of interest" description="Disordered" evidence="1">
    <location>
        <begin position="1"/>
        <end position="35"/>
    </location>
</feature>
<evidence type="ECO:0000256" key="1">
    <source>
        <dbReference type="SAM" id="MobiDB-lite"/>
    </source>
</evidence>
<dbReference type="InterPro" id="IPR013324">
    <property type="entry name" value="RNA_pol_sigma_r3/r4-like"/>
</dbReference>
<reference evidence="3" key="1">
    <citation type="submission" date="2023-02" db="EMBL/GenBank/DDBJ databases">
        <title>Nocardiopsis ansamitocini NBRC 112285.</title>
        <authorList>
            <person name="Ichikawa N."/>
            <person name="Sato H."/>
            <person name="Tonouchi N."/>
        </authorList>
    </citation>
    <scope>NUCLEOTIDE SEQUENCE</scope>
    <source>
        <strain evidence="3">NBRC 112285</strain>
    </source>
</reference>
<dbReference type="AlphaFoldDB" id="A0A9W6PAG5"/>
<dbReference type="InterPro" id="IPR036388">
    <property type="entry name" value="WH-like_DNA-bd_sf"/>
</dbReference>
<dbReference type="InterPro" id="IPR007630">
    <property type="entry name" value="RNA_pol_sigma70_r4"/>
</dbReference>
<feature type="domain" description="RNA polymerase sigma-70 region 4" evidence="2">
    <location>
        <begin position="47"/>
        <end position="93"/>
    </location>
</feature>